<name>A0A0D8XUH7_DICVI</name>
<keyword evidence="1" id="KW-0472">Membrane</keyword>
<keyword evidence="3" id="KW-1185">Reference proteome</keyword>
<dbReference type="EMBL" id="KN716372">
    <property type="protein sequence ID" value="KJH46036.1"/>
    <property type="molecule type" value="Genomic_DNA"/>
</dbReference>
<accession>A0A0D8XUH7</accession>
<evidence type="ECO:0000313" key="3">
    <source>
        <dbReference type="Proteomes" id="UP000053766"/>
    </source>
</evidence>
<gene>
    <name evidence="2" type="ORF">DICVIV_07886</name>
</gene>
<reference evidence="3" key="2">
    <citation type="journal article" date="2016" name="Sci. Rep.">
        <title>Dictyocaulus viviparus genome, variome and transcriptome elucidate lungworm biology and support future intervention.</title>
        <authorList>
            <person name="McNulty S.N."/>
            <person name="Strube C."/>
            <person name="Rosa B.A."/>
            <person name="Martin J.C."/>
            <person name="Tyagi R."/>
            <person name="Choi Y.J."/>
            <person name="Wang Q."/>
            <person name="Hallsworth Pepin K."/>
            <person name="Zhang X."/>
            <person name="Ozersky P."/>
            <person name="Wilson R.K."/>
            <person name="Sternberg P.W."/>
            <person name="Gasser R.B."/>
            <person name="Mitreva M."/>
        </authorList>
    </citation>
    <scope>NUCLEOTIDE SEQUENCE [LARGE SCALE GENOMIC DNA]</scope>
    <source>
        <strain evidence="3">HannoverDv2000</strain>
    </source>
</reference>
<evidence type="ECO:0000313" key="2">
    <source>
        <dbReference type="EMBL" id="KJH46036.1"/>
    </source>
</evidence>
<keyword evidence="1" id="KW-1133">Transmembrane helix</keyword>
<evidence type="ECO:0000256" key="1">
    <source>
        <dbReference type="SAM" id="Phobius"/>
    </source>
</evidence>
<keyword evidence="1" id="KW-0812">Transmembrane</keyword>
<organism evidence="2 3">
    <name type="scientific">Dictyocaulus viviparus</name>
    <name type="common">Bovine lungworm</name>
    <dbReference type="NCBI Taxonomy" id="29172"/>
    <lineage>
        <taxon>Eukaryota</taxon>
        <taxon>Metazoa</taxon>
        <taxon>Ecdysozoa</taxon>
        <taxon>Nematoda</taxon>
        <taxon>Chromadorea</taxon>
        <taxon>Rhabditida</taxon>
        <taxon>Rhabditina</taxon>
        <taxon>Rhabditomorpha</taxon>
        <taxon>Strongyloidea</taxon>
        <taxon>Metastrongylidae</taxon>
        <taxon>Dictyocaulus</taxon>
    </lineage>
</organism>
<proteinExistence type="predicted"/>
<feature type="transmembrane region" description="Helical" evidence="1">
    <location>
        <begin position="42"/>
        <end position="60"/>
    </location>
</feature>
<sequence>MEYEDLENHFIVRKLKVVCNRLISFSFLNFGGATGQQLLRTMLRKTALLLLVMFFVSVVLKEECVDKMDKCRAFCKQKGSEEASCHKRFGCGCKLNTSWWDIVRNS</sequence>
<protein>
    <submittedName>
        <fullName evidence="2">Uncharacterized protein</fullName>
    </submittedName>
</protein>
<dbReference type="Proteomes" id="UP000053766">
    <property type="component" value="Unassembled WGS sequence"/>
</dbReference>
<reference evidence="2 3" key="1">
    <citation type="submission" date="2013-11" db="EMBL/GenBank/DDBJ databases">
        <title>Draft genome of the bovine lungworm Dictyocaulus viviparus.</title>
        <authorList>
            <person name="Mitreva M."/>
        </authorList>
    </citation>
    <scope>NUCLEOTIDE SEQUENCE [LARGE SCALE GENOMIC DNA]</scope>
    <source>
        <strain evidence="2 3">HannoverDv2000</strain>
    </source>
</reference>
<dbReference type="AlphaFoldDB" id="A0A0D8XUH7"/>